<evidence type="ECO:0000256" key="3">
    <source>
        <dbReference type="ARBA" id="ARBA00022692"/>
    </source>
</evidence>
<dbReference type="AlphaFoldDB" id="A0A7C0V9R3"/>
<comment type="function">
    <text evidence="8">Part of a membrane-bound complex that couples electron transfer with translocation of ions across the membrane.</text>
</comment>
<keyword evidence="2 8" id="KW-0813">Transport</keyword>
<dbReference type="GO" id="GO:0012505">
    <property type="term" value="C:endomembrane system"/>
    <property type="evidence" value="ECO:0007669"/>
    <property type="project" value="UniProtKB-SubCell"/>
</dbReference>
<dbReference type="InterPro" id="IPR010968">
    <property type="entry name" value="RnfE"/>
</dbReference>
<dbReference type="NCBIfam" id="TIGR01948">
    <property type="entry name" value="rnfE"/>
    <property type="match status" value="1"/>
</dbReference>
<dbReference type="GO" id="GO:0005886">
    <property type="term" value="C:plasma membrane"/>
    <property type="evidence" value="ECO:0007669"/>
    <property type="project" value="UniProtKB-SubCell"/>
</dbReference>
<feature type="transmembrane region" description="Helical" evidence="8">
    <location>
        <begin position="177"/>
        <end position="200"/>
    </location>
</feature>
<feature type="transmembrane region" description="Helical" evidence="8">
    <location>
        <begin position="69"/>
        <end position="89"/>
    </location>
</feature>
<dbReference type="Pfam" id="PF02508">
    <property type="entry name" value="Rnf-Nqr"/>
    <property type="match status" value="1"/>
</dbReference>
<proteinExistence type="inferred from homology"/>
<keyword evidence="5 8" id="KW-0249">Electron transport</keyword>
<dbReference type="Proteomes" id="UP000885847">
    <property type="component" value="Unassembled WGS sequence"/>
</dbReference>
<dbReference type="GO" id="GO:0022900">
    <property type="term" value="P:electron transport chain"/>
    <property type="evidence" value="ECO:0007669"/>
    <property type="project" value="UniProtKB-UniRule"/>
</dbReference>
<dbReference type="PIRSF" id="PIRSF006102">
    <property type="entry name" value="NQR_DE"/>
    <property type="match status" value="1"/>
</dbReference>
<keyword evidence="6 8" id="KW-1133">Transmembrane helix</keyword>
<feature type="transmembrane region" description="Helical" evidence="8">
    <location>
        <begin position="38"/>
        <end position="57"/>
    </location>
</feature>
<name>A0A7C0V9R3_UNCW3</name>
<dbReference type="PANTHER" id="PTHR30586:SF0">
    <property type="entry name" value="ION-TRANSLOCATING OXIDOREDUCTASE COMPLEX SUBUNIT E"/>
    <property type="match status" value="1"/>
</dbReference>
<dbReference type="HAMAP" id="MF_00478">
    <property type="entry name" value="RsxE_RnfE"/>
    <property type="match status" value="1"/>
</dbReference>
<gene>
    <name evidence="8" type="primary">rnfE</name>
    <name evidence="9" type="ORF">ENF18_01530</name>
</gene>
<reference evidence="9" key="1">
    <citation type="journal article" date="2020" name="mSystems">
        <title>Genome- and Community-Level Interaction Insights into Carbon Utilization and Element Cycling Functions of Hydrothermarchaeota in Hydrothermal Sediment.</title>
        <authorList>
            <person name="Zhou Z."/>
            <person name="Liu Y."/>
            <person name="Xu W."/>
            <person name="Pan J."/>
            <person name="Luo Z.H."/>
            <person name="Li M."/>
        </authorList>
    </citation>
    <scope>NUCLEOTIDE SEQUENCE [LARGE SCALE GENOMIC DNA]</scope>
    <source>
        <strain evidence="9">HyVt-102</strain>
    </source>
</reference>
<accession>A0A7C0V9R3</accession>
<keyword evidence="7 8" id="KW-0472">Membrane</keyword>
<evidence type="ECO:0000256" key="2">
    <source>
        <dbReference type="ARBA" id="ARBA00022448"/>
    </source>
</evidence>
<organism evidence="9">
    <name type="scientific">candidate division WOR-3 bacterium</name>
    <dbReference type="NCBI Taxonomy" id="2052148"/>
    <lineage>
        <taxon>Bacteria</taxon>
        <taxon>Bacteria division WOR-3</taxon>
    </lineage>
</organism>
<evidence type="ECO:0000256" key="8">
    <source>
        <dbReference type="HAMAP-Rule" id="MF_00478"/>
    </source>
</evidence>
<keyword evidence="3 8" id="KW-0812">Transmembrane</keyword>
<comment type="caution">
    <text evidence="9">The sequence shown here is derived from an EMBL/GenBank/DDBJ whole genome shotgun (WGS) entry which is preliminary data.</text>
</comment>
<evidence type="ECO:0000313" key="9">
    <source>
        <dbReference type="EMBL" id="HDI82456.1"/>
    </source>
</evidence>
<dbReference type="PANTHER" id="PTHR30586">
    <property type="entry name" value="ELECTRON TRANSPORT COMPLEX PROTEIN RNFE"/>
    <property type="match status" value="1"/>
</dbReference>
<evidence type="ECO:0000256" key="6">
    <source>
        <dbReference type="ARBA" id="ARBA00022989"/>
    </source>
</evidence>
<dbReference type="InterPro" id="IPR003667">
    <property type="entry name" value="NqrDE/RnfAE"/>
</dbReference>
<feature type="transmembrane region" description="Helical" evidence="8">
    <location>
        <begin position="125"/>
        <end position="146"/>
    </location>
</feature>
<comment type="subunit">
    <text evidence="8">The complex is composed of six subunits: RnfA, RnfB, RnfC, RnfD, RnfE and RnfG.</text>
</comment>
<evidence type="ECO:0000256" key="1">
    <source>
        <dbReference type="ARBA" id="ARBA00004127"/>
    </source>
</evidence>
<evidence type="ECO:0000256" key="4">
    <source>
        <dbReference type="ARBA" id="ARBA00022967"/>
    </source>
</evidence>
<comment type="similarity">
    <text evidence="8">Belongs to the NqrDE/RnfAE family.</text>
</comment>
<dbReference type="EC" id="7.-.-.-" evidence="8"/>
<evidence type="ECO:0000256" key="7">
    <source>
        <dbReference type="ARBA" id="ARBA00023136"/>
    </source>
</evidence>
<feature type="transmembrane region" description="Helical" evidence="8">
    <location>
        <begin position="95"/>
        <end position="113"/>
    </location>
</feature>
<dbReference type="NCBIfam" id="NF009070">
    <property type="entry name" value="PRK12405.1"/>
    <property type="match status" value="1"/>
</dbReference>
<keyword evidence="8" id="KW-1003">Cell membrane</keyword>
<comment type="subcellular location">
    <subcellularLocation>
        <location evidence="8">Cell membrane</location>
        <topology evidence="8">Multi-pass membrane protein</topology>
    </subcellularLocation>
    <subcellularLocation>
        <location evidence="1">Endomembrane system</location>
        <topology evidence="1">Multi-pass membrane protein</topology>
    </subcellularLocation>
</comment>
<protein>
    <recommendedName>
        <fullName evidence="8">Ion-translocating oxidoreductase complex subunit E</fullName>
        <ecNumber evidence="8">7.-.-.-</ecNumber>
    </recommendedName>
    <alternativeName>
        <fullName evidence="8">Rnf electron transport complex subunit E</fullName>
    </alternativeName>
</protein>
<evidence type="ECO:0000256" key="5">
    <source>
        <dbReference type="ARBA" id="ARBA00022982"/>
    </source>
</evidence>
<dbReference type="EMBL" id="DQWE01000068">
    <property type="protein sequence ID" value="HDI82456.1"/>
    <property type="molecule type" value="Genomic_DNA"/>
</dbReference>
<sequence length="206" mass="22161">MMFKTFFEGIVKNNPVLVLAIGLCPTLAVSTSAFNALGMGAAVIFVLTFSNLIVSSFRKVIPDSLRIPIFIIVISTFVTIVDYVMKAYLPGLSKNLGVFVPLIVVNCIILGRAEGFAYKNPVGKAVLDGLGSGIGFTLAIFIMGTIREILGQGTWMSIPGGFEGFKVLGQGFLNYPVLFMILPPGGFLVIAFLMGGMRYFEARRSA</sequence>
<keyword evidence="4 8" id="KW-1278">Translocase</keyword>